<keyword evidence="3" id="KW-1185">Reference proteome</keyword>
<proteinExistence type="inferred from homology"/>
<feature type="non-terminal residue" evidence="2">
    <location>
        <position position="209"/>
    </location>
</feature>
<dbReference type="STRING" id="1754192.A0A1Y1XKE6"/>
<gene>
    <name evidence="2" type="ORF">BCR32DRAFT_325067</name>
</gene>
<dbReference type="InterPro" id="IPR007612">
    <property type="entry name" value="LOR"/>
</dbReference>
<evidence type="ECO:0000256" key="1">
    <source>
        <dbReference type="ARBA" id="ARBA00005437"/>
    </source>
</evidence>
<reference evidence="2 3" key="1">
    <citation type="submission" date="2016-08" db="EMBL/GenBank/DDBJ databases">
        <title>A Parts List for Fungal Cellulosomes Revealed by Comparative Genomics.</title>
        <authorList>
            <consortium name="DOE Joint Genome Institute"/>
            <person name="Haitjema C.H."/>
            <person name="Gilmore S.P."/>
            <person name="Henske J.K."/>
            <person name="Solomon K.V."/>
            <person name="De Groot R."/>
            <person name="Kuo A."/>
            <person name="Mondo S.J."/>
            <person name="Salamov A.A."/>
            <person name="Labutti K."/>
            <person name="Zhao Z."/>
            <person name="Chiniquy J."/>
            <person name="Barry K."/>
            <person name="Brewer H.M."/>
            <person name="Purvine S.O."/>
            <person name="Wright A.T."/>
            <person name="Boxma B."/>
            <person name="Van Alen T."/>
            <person name="Hackstein J.H."/>
            <person name="Baker S.E."/>
            <person name="Grigoriev I.V."/>
            <person name="O'Malley M.A."/>
        </authorList>
    </citation>
    <scope>NUCLEOTIDE SEQUENCE [LARGE SCALE GENOMIC DNA]</scope>
    <source>
        <strain evidence="2 3">S4</strain>
    </source>
</reference>
<accession>A0A1Y1XKE6</accession>
<dbReference type="InterPro" id="IPR038595">
    <property type="entry name" value="LOR_sf"/>
</dbReference>
<sequence length="209" mass="24200">MRFLKSYNDDPISKPKKDVVCVDQRFVFQQPLTLILREKIFCFSGDDFSIKDPSGVEYFRCKGKLFSIRDKKILYDLYGQPILNIQHTIFTIKGNIKIYADDSDKSLLASINKKSFISIKKFIIEYYNKATEKTQYLDMKCDFFSFTCGIFDGHEKEGAPMIAKVSKRLDAKLLLTDRENYYLQIAPGVDAALMVAIAICFDEYKNENH</sequence>
<protein>
    <submittedName>
        <fullName evidence="2">DUF567-domain-containing protein</fullName>
    </submittedName>
</protein>
<comment type="similarity">
    <text evidence="1">Belongs to the LOR family.</text>
</comment>
<dbReference type="Proteomes" id="UP000193944">
    <property type="component" value="Unassembled WGS sequence"/>
</dbReference>
<dbReference type="EMBL" id="MCFG01000024">
    <property type="protein sequence ID" value="ORX86173.1"/>
    <property type="molecule type" value="Genomic_DNA"/>
</dbReference>
<dbReference type="OrthoDB" id="97518at2759"/>
<dbReference type="AlphaFoldDB" id="A0A1Y1XKE6"/>
<evidence type="ECO:0000313" key="3">
    <source>
        <dbReference type="Proteomes" id="UP000193944"/>
    </source>
</evidence>
<reference evidence="2 3" key="2">
    <citation type="submission" date="2016-08" db="EMBL/GenBank/DDBJ databases">
        <title>Pervasive Adenine N6-methylation of Active Genes in Fungi.</title>
        <authorList>
            <consortium name="DOE Joint Genome Institute"/>
            <person name="Mondo S.J."/>
            <person name="Dannebaum R.O."/>
            <person name="Kuo R.C."/>
            <person name="Labutti K."/>
            <person name="Haridas S."/>
            <person name="Kuo A."/>
            <person name="Salamov A."/>
            <person name="Ahrendt S.R."/>
            <person name="Lipzen A."/>
            <person name="Sullivan W."/>
            <person name="Andreopoulos W.B."/>
            <person name="Clum A."/>
            <person name="Lindquist E."/>
            <person name="Daum C."/>
            <person name="Ramamoorthy G.K."/>
            <person name="Gryganskyi A."/>
            <person name="Culley D."/>
            <person name="Magnuson J.K."/>
            <person name="James T.Y."/>
            <person name="O'Malley M.A."/>
            <person name="Stajich J.E."/>
            <person name="Spatafora J.W."/>
            <person name="Visel A."/>
            <person name="Grigoriev I.V."/>
        </authorList>
    </citation>
    <scope>NUCLEOTIDE SEQUENCE [LARGE SCALE GENOMIC DNA]</scope>
    <source>
        <strain evidence="2 3">S4</strain>
    </source>
</reference>
<dbReference type="Gene3D" id="2.40.160.200">
    <property type="entry name" value="LURP1-related"/>
    <property type="match status" value="1"/>
</dbReference>
<dbReference type="InterPro" id="IPR025659">
    <property type="entry name" value="Tubby-like_C"/>
</dbReference>
<dbReference type="PANTHER" id="PTHR31087:SF161">
    <property type="entry name" value="TUBBY C 2 FAMILY PROTEIN"/>
    <property type="match status" value="1"/>
</dbReference>
<evidence type="ECO:0000313" key="2">
    <source>
        <dbReference type="EMBL" id="ORX86173.1"/>
    </source>
</evidence>
<comment type="caution">
    <text evidence="2">The sequence shown here is derived from an EMBL/GenBank/DDBJ whole genome shotgun (WGS) entry which is preliminary data.</text>
</comment>
<organism evidence="2 3">
    <name type="scientific">Anaeromyces robustus</name>
    <dbReference type="NCBI Taxonomy" id="1754192"/>
    <lineage>
        <taxon>Eukaryota</taxon>
        <taxon>Fungi</taxon>
        <taxon>Fungi incertae sedis</taxon>
        <taxon>Chytridiomycota</taxon>
        <taxon>Chytridiomycota incertae sedis</taxon>
        <taxon>Neocallimastigomycetes</taxon>
        <taxon>Neocallimastigales</taxon>
        <taxon>Neocallimastigaceae</taxon>
        <taxon>Anaeromyces</taxon>
    </lineage>
</organism>
<dbReference type="PANTHER" id="PTHR31087">
    <property type="match status" value="1"/>
</dbReference>
<name>A0A1Y1XKE6_9FUNG</name>
<dbReference type="Pfam" id="PF04525">
    <property type="entry name" value="LOR"/>
    <property type="match status" value="1"/>
</dbReference>
<dbReference type="SUPFAM" id="SSF54518">
    <property type="entry name" value="Tubby C-terminal domain-like"/>
    <property type="match status" value="1"/>
</dbReference>